<keyword evidence="2" id="KW-1133">Transmembrane helix</keyword>
<evidence type="ECO:0000313" key="3">
    <source>
        <dbReference type="EMBL" id="MBW6399886.1"/>
    </source>
</evidence>
<feature type="coiled-coil region" evidence="1">
    <location>
        <begin position="140"/>
        <end position="174"/>
    </location>
</feature>
<proteinExistence type="predicted"/>
<sequence>MASAMLLNGCVAAQIAAQQTPTGPRLGSDDGTDACRSQAEQFDSTAAYFAAPIVAGAVVIGAGGILGTRPGVIGALVWAASSAAAAAAATSYLEQRQRDTNNDPNALAAAMATDLDQENAHIAQSQQTLDAVTDCRLREAQRVQAAAQAGEIQRREAEQRLAALRQQAERDLTISQGVQQRIQARAAEMDPGFDTVAPGARAAPPPRPQPVVTRPRQAVALQAAPLPSAPPVATPVAASQPVQVVPTRNPDFVAVETPSGQRLGYARAATFSIPPSQTRAVSVPAVAGAADAARLRTLVGTNIARREGFSESVADLQRAVSSGFELGT</sequence>
<keyword evidence="1" id="KW-0175">Coiled coil</keyword>
<protein>
    <submittedName>
        <fullName evidence="3">Uncharacterized protein</fullName>
    </submittedName>
</protein>
<evidence type="ECO:0000256" key="1">
    <source>
        <dbReference type="SAM" id="Coils"/>
    </source>
</evidence>
<accession>A0ABS7AC62</accession>
<dbReference type="Proteomes" id="UP001196565">
    <property type="component" value="Unassembled WGS sequence"/>
</dbReference>
<reference evidence="3 4" key="1">
    <citation type="submission" date="2021-07" db="EMBL/GenBank/DDBJ databases">
        <authorList>
            <person name="So Y."/>
        </authorList>
    </citation>
    <scope>NUCLEOTIDE SEQUENCE [LARGE SCALE GENOMIC DNA]</scope>
    <source>
        <strain evidence="3 4">HJA6</strain>
    </source>
</reference>
<gene>
    <name evidence="3" type="ORF">KPL78_18650</name>
</gene>
<dbReference type="EMBL" id="JAHYBZ010000006">
    <property type="protein sequence ID" value="MBW6399886.1"/>
    <property type="molecule type" value="Genomic_DNA"/>
</dbReference>
<keyword evidence="2" id="KW-0472">Membrane</keyword>
<name>A0ABS7AC62_9PROT</name>
<evidence type="ECO:0000313" key="4">
    <source>
        <dbReference type="Proteomes" id="UP001196565"/>
    </source>
</evidence>
<evidence type="ECO:0000256" key="2">
    <source>
        <dbReference type="SAM" id="Phobius"/>
    </source>
</evidence>
<feature type="transmembrane region" description="Helical" evidence="2">
    <location>
        <begin position="46"/>
        <end position="66"/>
    </location>
</feature>
<keyword evidence="4" id="KW-1185">Reference proteome</keyword>
<comment type="caution">
    <text evidence="3">The sequence shown here is derived from an EMBL/GenBank/DDBJ whole genome shotgun (WGS) entry which is preliminary data.</text>
</comment>
<organism evidence="3 4">
    <name type="scientific">Roseomonas alba</name>
    <dbReference type="NCBI Taxonomy" id="2846776"/>
    <lineage>
        <taxon>Bacteria</taxon>
        <taxon>Pseudomonadati</taxon>
        <taxon>Pseudomonadota</taxon>
        <taxon>Alphaproteobacteria</taxon>
        <taxon>Acetobacterales</taxon>
        <taxon>Roseomonadaceae</taxon>
        <taxon>Roseomonas</taxon>
    </lineage>
</organism>
<feature type="transmembrane region" description="Helical" evidence="2">
    <location>
        <begin position="72"/>
        <end position="93"/>
    </location>
</feature>
<keyword evidence="2" id="KW-0812">Transmembrane</keyword>